<dbReference type="Gene3D" id="3.40.50.1000">
    <property type="entry name" value="HAD superfamily/HAD-like"/>
    <property type="match status" value="1"/>
</dbReference>
<keyword evidence="7 10" id="KW-0472">Membrane</keyword>
<keyword evidence="10" id="KW-1003">Cell membrane</keyword>
<evidence type="ECO:0000256" key="3">
    <source>
        <dbReference type="ARBA" id="ARBA00022692"/>
    </source>
</evidence>
<dbReference type="SFLD" id="SFLDF00027">
    <property type="entry name" value="p-type_atpase"/>
    <property type="match status" value="1"/>
</dbReference>
<dbReference type="InterPro" id="IPR059000">
    <property type="entry name" value="ATPase_P-type_domA"/>
</dbReference>
<dbReference type="SUPFAM" id="SSF81653">
    <property type="entry name" value="Calcium ATPase, transduction domain A"/>
    <property type="match status" value="1"/>
</dbReference>
<keyword evidence="5" id="KW-1278">Translocase</keyword>
<dbReference type="GO" id="GO:0005524">
    <property type="term" value="F:ATP binding"/>
    <property type="evidence" value="ECO:0007669"/>
    <property type="project" value="UniProtKB-UniRule"/>
</dbReference>
<comment type="caution">
    <text evidence="12">The sequence shown here is derived from an EMBL/GenBank/DDBJ whole genome shotgun (WGS) entry which is preliminary data.</text>
</comment>
<feature type="transmembrane region" description="Helical" evidence="10">
    <location>
        <begin position="6"/>
        <end position="21"/>
    </location>
</feature>
<dbReference type="InterPro" id="IPR051014">
    <property type="entry name" value="Cation_Transport_ATPase_IB"/>
</dbReference>
<dbReference type="GO" id="GO:0005886">
    <property type="term" value="C:plasma membrane"/>
    <property type="evidence" value="ECO:0007669"/>
    <property type="project" value="UniProtKB-SubCell"/>
</dbReference>
<dbReference type="Gene3D" id="2.70.150.10">
    <property type="entry name" value="Calcium-transporting ATPase, cytoplasmic transduction domain A"/>
    <property type="match status" value="1"/>
</dbReference>
<gene>
    <name evidence="12" type="ORF">A7Q10_03840</name>
</gene>
<comment type="catalytic activity">
    <reaction evidence="9">
        <text>Zn(2+)(in) + ATP + H2O = Zn(2+)(out) + ADP + phosphate + H(+)</text>
        <dbReference type="Rhea" id="RHEA:20621"/>
        <dbReference type="ChEBI" id="CHEBI:15377"/>
        <dbReference type="ChEBI" id="CHEBI:15378"/>
        <dbReference type="ChEBI" id="CHEBI:29105"/>
        <dbReference type="ChEBI" id="CHEBI:30616"/>
        <dbReference type="ChEBI" id="CHEBI:43474"/>
        <dbReference type="ChEBI" id="CHEBI:456216"/>
        <dbReference type="EC" id="7.2.2.12"/>
    </reaction>
</comment>
<accession>A0A4Y8PJK5</accession>
<dbReference type="AlphaFoldDB" id="A0A4Y8PJK5"/>
<dbReference type="GO" id="GO:0046872">
    <property type="term" value="F:metal ion binding"/>
    <property type="evidence" value="ECO:0007669"/>
    <property type="project" value="UniProtKB-KW"/>
</dbReference>
<dbReference type="SFLD" id="SFLDS00003">
    <property type="entry name" value="Haloacid_Dehalogenase"/>
    <property type="match status" value="1"/>
</dbReference>
<evidence type="ECO:0000313" key="13">
    <source>
        <dbReference type="Proteomes" id="UP000297713"/>
    </source>
</evidence>
<name>A0A4Y8PJK5_9BACT</name>
<dbReference type="SUPFAM" id="SSF56784">
    <property type="entry name" value="HAD-like"/>
    <property type="match status" value="1"/>
</dbReference>
<dbReference type="PANTHER" id="PTHR48085:SF5">
    <property type="entry name" value="CADMIUM_ZINC-TRANSPORTING ATPASE HMA4-RELATED"/>
    <property type="match status" value="1"/>
</dbReference>
<dbReference type="Proteomes" id="UP000297713">
    <property type="component" value="Unassembled WGS sequence"/>
</dbReference>
<keyword evidence="3 10" id="KW-0812">Transmembrane</keyword>
<dbReference type="InterPro" id="IPR044492">
    <property type="entry name" value="P_typ_ATPase_HD_dom"/>
</dbReference>
<dbReference type="GO" id="GO:0015086">
    <property type="term" value="F:cadmium ion transmembrane transporter activity"/>
    <property type="evidence" value="ECO:0007669"/>
    <property type="project" value="TreeGrafter"/>
</dbReference>
<dbReference type="InterPro" id="IPR001757">
    <property type="entry name" value="P_typ_ATPase"/>
</dbReference>
<feature type="domain" description="P-type ATPase A" evidence="11">
    <location>
        <begin position="114"/>
        <end position="206"/>
    </location>
</feature>
<feature type="transmembrane region" description="Helical" evidence="10">
    <location>
        <begin position="546"/>
        <end position="571"/>
    </location>
</feature>
<keyword evidence="13" id="KW-1185">Reference proteome</keyword>
<evidence type="ECO:0000256" key="5">
    <source>
        <dbReference type="ARBA" id="ARBA00022967"/>
    </source>
</evidence>
<keyword evidence="10" id="KW-0067">ATP-binding</keyword>
<comment type="subcellular location">
    <subcellularLocation>
        <location evidence="10">Cell membrane</location>
    </subcellularLocation>
    <subcellularLocation>
        <location evidence="1">Membrane</location>
    </subcellularLocation>
</comment>
<evidence type="ECO:0000256" key="9">
    <source>
        <dbReference type="ARBA" id="ARBA00047308"/>
    </source>
</evidence>
<dbReference type="InterPro" id="IPR008250">
    <property type="entry name" value="ATPase_P-typ_transduc_dom_A_sf"/>
</dbReference>
<dbReference type="PRINTS" id="PR00119">
    <property type="entry name" value="CATATPASE"/>
</dbReference>
<dbReference type="InterPro" id="IPR023299">
    <property type="entry name" value="ATPase_P-typ_cyto_dom_N"/>
</dbReference>
<dbReference type="NCBIfam" id="TIGR01494">
    <property type="entry name" value="ATPase_P-type"/>
    <property type="match status" value="1"/>
</dbReference>
<dbReference type="Pfam" id="PF00122">
    <property type="entry name" value="E1-E2_ATPase"/>
    <property type="match status" value="1"/>
</dbReference>
<evidence type="ECO:0000256" key="1">
    <source>
        <dbReference type="ARBA" id="ARBA00004370"/>
    </source>
</evidence>
<evidence type="ECO:0000256" key="7">
    <source>
        <dbReference type="ARBA" id="ARBA00023136"/>
    </source>
</evidence>
<protein>
    <recommendedName>
        <fullName evidence="8">P-type Zn(2+) transporter</fullName>
        <ecNumber evidence="8">7.2.2.12</ecNumber>
    </recommendedName>
</protein>
<dbReference type="PANTHER" id="PTHR48085">
    <property type="entry name" value="CADMIUM/ZINC-TRANSPORTING ATPASE HMA2-RELATED"/>
    <property type="match status" value="1"/>
</dbReference>
<feature type="transmembrane region" description="Helical" evidence="10">
    <location>
        <begin position="59"/>
        <end position="83"/>
    </location>
</feature>
<dbReference type="GO" id="GO:0016887">
    <property type="term" value="F:ATP hydrolysis activity"/>
    <property type="evidence" value="ECO:0007669"/>
    <property type="project" value="InterPro"/>
</dbReference>
<keyword evidence="6 10" id="KW-1133">Transmembrane helix</keyword>
<evidence type="ECO:0000259" key="11">
    <source>
        <dbReference type="Pfam" id="PF00122"/>
    </source>
</evidence>
<dbReference type="SUPFAM" id="SSF81665">
    <property type="entry name" value="Calcium ATPase, transmembrane domain M"/>
    <property type="match status" value="1"/>
</dbReference>
<feature type="transmembrane region" description="Helical" evidence="10">
    <location>
        <begin position="28"/>
        <end position="47"/>
    </location>
</feature>
<dbReference type="GO" id="GO:0016463">
    <property type="term" value="F:P-type zinc transporter activity"/>
    <property type="evidence" value="ECO:0007669"/>
    <property type="project" value="UniProtKB-EC"/>
</dbReference>
<dbReference type="InterPro" id="IPR027256">
    <property type="entry name" value="P-typ_ATPase_IB"/>
</dbReference>
<reference evidence="12 13" key="1">
    <citation type="submission" date="2016-05" db="EMBL/GenBank/DDBJ databases">
        <title>Diversity and Homogeneity among Thermoacidophilic Verrucomicrobia Methanotrophs Linked with Geographical Origin.</title>
        <authorList>
            <person name="Erikstad H.-A."/>
            <person name="Smestad N.B."/>
            <person name="Ceballos R.M."/>
            <person name="Birkeland N.-K."/>
        </authorList>
    </citation>
    <scope>NUCLEOTIDE SEQUENCE [LARGE SCALE GENOMIC DNA]</scope>
    <source>
        <strain evidence="12 13">Phi</strain>
    </source>
</reference>
<dbReference type="InterPro" id="IPR018303">
    <property type="entry name" value="ATPase_P-typ_P_site"/>
</dbReference>
<organism evidence="12 13">
    <name type="scientific">Methylacidiphilum caldifontis</name>
    <dbReference type="NCBI Taxonomy" id="2795386"/>
    <lineage>
        <taxon>Bacteria</taxon>
        <taxon>Pseudomonadati</taxon>
        <taxon>Verrucomicrobiota</taxon>
        <taxon>Methylacidiphilae</taxon>
        <taxon>Methylacidiphilales</taxon>
        <taxon>Methylacidiphilaceae</taxon>
        <taxon>Methylacidiphilum (ex Ratnadevi et al. 2023)</taxon>
    </lineage>
</organism>
<evidence type="ECO:0000256" key="4">
    <source>
        <dbReference type="ARBA" id="ARBA00022723"/>
    </source>
</evidence>
<dbReference type="Gene3D" id="3.40.1110.10">
    <property type="entry name" value="Calcium-transporting ATPase, cytoplasmic domain N"/>
    <property type="match status" value="1"/>
</dbReference>
<dbReference type="InterPro" id="IPR023214">
    <property type="entry name" value="HAD_sf"/>
</dbReference>
<dbReference type="EMBL" id="LXQC01000046">
    <property type="protein sequence ID" value="TFE72088.1"/>
    <property type="molecule type" value="Genomic_DNA"/>
</dbReference>
<dbReference type="InterPro" id="IPR023298">
    <property type="entry name" value="ATPase_P-typ_TM_dom_sf"/>
</dbReference>
<evidence type="ECO:0000256" key="10">
    <source>
        <dbReference type="RuleBase" id="RU362081"/>
    </source>
</evidence>
<evidence type="ECO:0000313" key="12">
    <source>
        <dbReference type="EMBL" id="TFE72088.1"/>
    </source>
</evidence>
<dbReference type="SFLD" id="SFLDG00002">
    <property type="entry name" value="C1.7:_P-type_atpase_like"/>
    <property type="match status" value="1"/>
</dbReference>
<dbReference type="InterPro" id="IPR036412">
    <property type="entry name" value="HAD-like_sf"/>
</dbReference>
<dbReference type="EC" id="7.2.2.12" evidence="8"/>
<evidence type="ECO:0000256" key="6">
    <source>
        <dbReference type="ARBA" id="ARBA00022989"/>
    </source>
</evidence>
<keyword evidence="4 10" id="KW-0479">Metal-binding</keyword>
<dbReference type="PROSITE" id="PS00154">
    <property type="entry name" value="ATPASE_E1_E2"/>
    <property type="match status" value="1"/>
</dbReference>
<sequence>MTISSFLSIIVYLILHYLLKLDPIFSSLPLFLSYGIGGIPLIIELGIKLFRLEFGSDLLAGISIVSSLFLGEYLAGVIVILMLSGGQLLERFAVGHASAVLQALARRMPTVAHQKLNVGFKDIDLKEVKEGMELIVYPHEICPADGIVIEGKTVMDESYLTGEPFMISKTVGSTVLSGAINGNAAISIRVLKKPEDSRYAKIMAVIRKTEEDKPRIRRLAEQIGAYYTPLAILIAIVAAIISGQPIRFLSVMVIATPCPLLLAIPVAIIGSISLCARRSIIVKDGQALELVEKCKTAIFDKTGTLTYGKPKLIEEYYSSLFEPRFVFDLAASLERYSKHPLAAAVLQKAKEKKIDWKELSVVCEPPGQGLYGELGKRCIRITSRSKLPPHTKGLEQIPEEQGGLECIVLIDEIYAATFRFRDAPREESKPFIVHLSSKHGFKKVLIVSGDRESEVRYLARQVGVSTIYAQCSPERKVEIVREETQKAKTLFVGDGINDAPAMMAATVGIAVGLNSDVTAEAAKIVVMENTLKKVDEFLHIGRRMRLIALQSALGGMVLSFIGMGIAALGGLAPVEGAIFQEVIDTISIVNALRAAFPPRILKDF</sequence>
<evidence type="ECO:0000256" key="8">
    <source>
        <dbReference type="ARBA" id="ARBA00039097"/>
    </source>
</evidence>
<feature type="transmembrane region" description="Helical" evidence="10">
    <location>
        <begin position="223"/>
        <end position="242"/>
    </location>
</feature>
<keyword evidence="10" id="KW-0547">Nucleotide-binding</keyword>
<dbReference type="Pfam" id="PF00702">
    <property type="entry name" value="Hydrolase"/>
    <property type="match status" value="1"/>
</dbReference>
<feature type="transmembrane region" description="Helical" evidence="10">
    <location>
        <begin position="248"/>
        <end position="276"/>
    </location>
</feature>
<evidence type="ECO:0000256" key="2">
    <source>
        <dbReference type="ARBA" id="ARBA00006024"/>
    </source>
</evidence>
<proteinExistence type="inferred from homology"/>
<comment type="similarity">
    <text evidence="2 10">Belongs to the cation transport ATPase (P-type) (TC 3.A.3) family. Type IB subfamily.</text>
</comment>
<dbReference type="NCBIfam" id="TIGR01525">
    <property type="entry name" value="ATPase-IB_hvy"/>
    <property type="match status" value="1"/>
</dbReference>